<protein>
    <submittedName>
        <fullName evidence="8">G_PROTEIN_RECEP_F1_2 domain-containing protein</fullName>
    </submittedName>
</protein>
<keyword evidence="2 5" id="KW-0812">Transmembrane</keyword>
<keyword evidence="3 5" id="KW-1133">Transmembrane helix</keyword>
<evidence type="ECO:0000256" key="2">
    <source>
        <dbReference type="ARBA" id="ARBA00022692"/>
    </source>
</evidence>
<evidence type="ECO:0000313" key="8">
    <source>
        <dbReference type="WBParaSite" id="L893_g26545.t2"/>
    </source>
</evidence>
<evidence type="ECO:0000313" key="7">
    <source>
        <dbReference type="Proteomes" id="UP000095287"/>
    </source>
</evidence>
<proteinExistence type="predicted"/>
<dbReference type="InterPro" id="IPR017452">
    <property type="entry name" value="GPCR_Rhodpsn_7TM"/>
</dbReference>
<feature type="transmembrane region" description="Helical" evidence="5">
    <location>
        <begin position="251"/>
        <end position="272"/>
    </location>
</feature>
<dbReference type="Proteomes" id="UP000095287">
    <property type="component" value="Unplaced"/>
</dbReference>
<keyword evidence="7" id="KW-1185">Reference proteome</keyword>
<evidence type="ECO:0000256" key="3">
    <source>
        <dbReference type="ARBA" id="ARBA00022989"/>
    </source>
</evidence>
<comment type="subcellular location">
    <subcellularLocation>
        <location evidence="1">Membrane</location>
    </subcellularLocation>
</comment>
<feature type="transmembrane region" description="Helical" evidence="5">
    <location>
        <begin position="189"/>
        <end position="212"/>
    </location>
</feature>
<organism evidence="7 8">
    <name type="scientific">Steinernema glaseri</name>
    <dbReference type="NCBI Taxonomy" id="37863"/>
    <lineage>
        <taxon>Eukaryota</taxon>
        <taxon>Metazoa</taxon>
        <taxon>Ecdysozoa</taxon>
        <taxon>Nematoda</taxon>
        <taxon>Chromadorea</taxon>
        <taxon>Rhabditida</taxon>
        <taxon>Tylenchina</taxon>
        <taxon>Panagrolaimomorpha</taxon>
        <taxon>Strongyloidoidea</taxon>
        <taxon>Steinernematidae</taxon>
        <taxon>Steinernema</taxon>
    </lineage>
</organism>
<feature type="transmembrane region" description="Helical" evidence="5">
    <location>
        <begin position="137"/>
        <end position="168"/>
    </location>
</feature>
<feature type="transmembrane region" description="Helical" evidence="5">
    <location>
        <begin position="29"/>
        <end position="52"/>
    </location>
</feature>
<feature type="transmembrane region" description="Helical" evidence="5">
    <location>
        <begin position="303"/>
        <end position="325"/>
    </location>
</feature>
<evidence type="ECO:0000256" key="1">
    <source>
        <dbReference type="ARBA" id="ARBA00004370"/>
    </source>
</evidence>
<accession>A0A1I7ZIJ8</accession>
<evidence type="ECO:0000259" key="6">
    <source>
        <dbReference type="PROSITE" id="PS50262"/>
    </source>
</evidence>
<keyword evidence="4 5" id="KW-0472">Membrane</keyword>
<sequence>MVDTATVETHSLHTEAVFPPTDEPTLPTLVITVILLACFTVGIAGNASQLALQIYTNRFALSQQAELSQVTPQSTFNTVSFPRRIVDMFLKHCVSLYVILITVNLCGTRALFSASVAKAYLLFASQTAVIIENLVNMWMFGMVTCASHFVLVTSGRAVIGWILVFIVVDQVMLHSQFWSQLKHINHRSAFIASLVFLFIFACLIVTPSLFFIKHRQVIVYEEYGEIANFRIDTYTCSTILPKHISLYTNTFALILDYILPILIVIVLTTVFLGSGNTRRSSGPHLKQCKINSVINWSLQMPDWLLLALKQLVLLLPHITAALAWIPVSSLSTVLADRARNISNESYGKFTRLDVKWRLCRHIQLAPVHSE</sequence>
<dbReference type="WBParaSite" id="L893_g26545.t2">
    <property type="protein sequence ID" value="L893_g26545.t2"/>
    <property type="gene ID" value="L893_g26545"/>
</dbReference>
<dbReference type="GO" id="GO:0016020">
    <property type="term" value="C:membrane"/>
    <property type="evidence" value="ECO:0007669"/>
    <property type="project" value="UniProtKB-SubCell"/>
</dbReference>
<evidence type="ECO:0000256" key="4">
    <source>
        <dbReference type="ARBA" id="ARBA00023136"/>
    </source>
</evidence>
<name>A0A1I7ZIJ8_9BILA</name>
<evidence type="ECO:0000256" key="5">
    <source>
        <dbReference type="SAM" id="Phobius"/>
    </source>
</evidence>
<dbReference type="PROSITE" id="PS50262">
    <property type="entry name" value="G_PROTEIN_RECEP_F1_2"/>
    <property type="match status" value="1"/>
</dbReference>
<feature type="domain" description="G-protein coupled receptors family 1 profile" evidence="6">
    <location>
        <begin position="91"/>
        <end position="272"/>
    </location>
</feature>
<feature type="transmembrane region" description="Helical" evidence="5">
    <location>
        <begin position="94"/>
        <end position="117"/>
    </location>
</feature>
<dbReference type="AlphaFoldDB" id="A0A1I7ZIJ8"/>
<reference evidence="8" key="1">
    <citation type="submission" date="2016-11" db="UniProtKB">
        <authorList>
            <consortium name="WormBaseParasite"/>
        </authorList>
    </citation>
    <scope>IDENTIFICATION</scope>
</reference>